<gene>
    <name evidence="2" type="ORF">A8M32_26110</name>
</gene>
<dbReference type="Pfam" id="PF10686">
    <property type="entry name" value="YAcAr"/>
    <property type="match status" value="1"/>
</dbReference>
<accession>A0A1E3V6L6</accession>
<sequence>MNLTLPLDDAFEPHHASSPTDRFIYEIQIYGHRPFQDEPDPRPLPEEPVVQSALTAVFDAMFEMLGDTRLEPDLEDLLWSTVNLFHRAGERIQRELQRNEDAQRAGQREQDGSEVKSVELERHIAEGITLLERRNAFEFMRDYAADLFEAQTGSAWRPRTGSKVSHANMTAAMIESRDFLSARRRAETEVLIPGGTKIAFGGGIDYNDHERIWAKLDQALAKYPDMVLLHGGSPKGAERIAACWAEARKVTQIAFKPNWTKHAKAAPFRRNDEMLSVMPAGVVIFPGSGITGNLADKARRFGIPVWQVSGDGA</sequence>
<feature type="domain" description="YspA cpYpsA-related SLOG" evidence="1">
    <location>
        <begin position="196"/>
        <end position="262"/>
    </location>
</feature>
<dbReference type="OrthoDB" id="9806973at2"/>
<dbReference type="STRING" id="1752398.A8M32_26110"/>
<dbReference type="InterPro" id="IPR019627">
    <property type="entry name" value="YAcAr"/>
</dbReference>
<reference evidence="3" key="1">
    <citation type="submission" date="2016-05" db="EMBL/GenBank/DDBJ databases">
        <authorList>
            <person name="Li Y."/>
        </authorList>
    </citation>
    <scope>NUCLEOTIDE SEQUENCE [LARGE SCALE GENOMIC DNA]</scope>
    <source>
        <strain evidence="3">YIC4027</strain>
    </source>
</reference>
<dbReference type="Proteomes" id="UP000094342">
    <property type="component" value="Unassembled WGS sequence"/>
</dbReference>
<name>A0A1E3V6L6_9HYPH</name>
<protein>
    <recommendedName>
        <fullName evidence="1">YspA cpYpsA-related SLOG domain-containing protein</fullName>
    </recommendedName>
</protein>
<organism evidence="2 3">
    <name type="scientific">Sinorhizobium alkalisoli</name>
    <dbReference type="NCBI Taxonomy" id="1752398"/>
    <lineage>
        <taxon>Bacteria</taxon>
        <taxon>Pseudomonadati</taxon>
        <taxon>Pseudomonadota</taxon>
        <taxon>Alphaproteobacteria</taxon>
        <taxon>Hyphomicrobiales</taxon>
        <taxon>Rhizobiaceae</taxon>
        <taxon>Sinorhizobium/Ensifer group</taxon>
        <taxon>Sinorhizobium</taxon>
    </lineage>
</organism>
<dbReference type="RefSeq" id="WP_069461333.1">
    <property type="nucleotide sequence ID" value="NZ_LYBW01000065.1"/>
</dbReference>
<keyword evidence="3" id="KW-1185">Reference proteome</keyword>
<comment type="caution">
    <text evidence="2">The sequence shown here is derived from an EMBL/GenBank/DDBJ whole genome shotgun (WGS) entry which is preliminary data.</text>
</comment>
<evidence type="ECO:0000313" key="3">
    <source>
        <dbReference type="Proteomes" id="UP000094342"/>
    </source>
</evidence>
<evidence type="ECO:0000259" key="1">
    <source>
        <dbReference type="Pfam" id="PF10686"/>
    </source>
</evidence>
<evidence type="ECO:0000313" key="2">
    <source>
        <dbReference type="EMBL" id="ODR88476.1"/>
    </source>
</evidence>
<proteinExistence type="predicted"/>
<dbReference type="AlphaFoldDB" id="A0A1E3V6L6"/>
<dbReference type="EMBL" id="LYBW01000065">
    <property type="protein sequence ID" value="ODR88476.1"/>
    <property type="molecule type" value="Genomic_DNA"/>
</dbReference>